<comment type="caution">
    <text evidence="6">The sequence shown here is derived from an EMBL/GenBank/DDBJ whole genome shotgun (WGS) entry which is preliminary data.</text>
</comment>
<gene>
    <name evidence="6" type="ORF">H9841_03610</name>
</gene>
<dbReference type="EMBL" id="DXDX01000065">
    <property type="protein sequence ID" value="HIY20973.1"/>
    <property type="molecule type" value="Genomic_DNA"/>
</dbReference>
<protein>
    <recommendedName>
        <fullName evidence="2">N-acetylmuramoyl-L-alanine amidase</fullName>
        <ecNumber evidence="2">3.5.1.28</ecNumber>
    </recommendedName>
</protein>
<dbReference type="Pfam" id="PF01510">
    <property type="entry name" value="Amidase_2"/>
    <property type="match status" value="1"/>
</dbReference>
<dbReference type="GO" id="GO:0009253">
    <property type="term" value="P:peptidoglycan catabolic process"/>
    <property type="evidence" value="ECO:0007669"/>
    <property type="project" value="InterPro"/>
</dbReference>
<dbReference type="Proteomes" id="UP000823868">
    <property type="component" value="Unassembled WGS sequence"/>
</dbReference>
<dbReference type="PANTHER" id="PTHR30417:SF1">
    <property type="entry name" value="N-ACETYLMURAMOYL-L-ALANINE AMIDASE AMID"/>
    <property type="match status" value="1"/>
</dbReference>
<dbReference type="CDD" id="cd06583">
    <property type="entry name" value="PGRP"/>
    <property type="match status" value="1"/>
</dbReference>
<sequence>MEITEHILTRNDCYKAGQTIVPKGIMVHSTGVAQPNVDVMIRAWDQPGVEACAHAFVHADGVTETLPWNWRGWHAGKPAAGKVSANNTHISFEILEPAGHTYQGGTMIGYDAKKNAPYFAAVYRNAVDLCAMLCQKYHLDPMRDIIDHSEGHRLGIASNHADVSHWFFRHGKSMDTLRADVKARLEGDDEMTQEQFNTMFAAAQASREAADAVRQASSWAAAAWKKAADSGILDGKSPQAPLTREQAALILERLGLLGK</sequence>
<evidence type="ECO:0000256" key="4">
    <source>
        <dbReference type="ARBA" id="ARBA00023316"/>
    </source>
</evidence>
<dbReference type="GO" id="GO:0008745">
    <property type="term" value="F:N-acetylmuramoyl-L-alanine amidase activity"/>
    <property type="evidence" value="ECO:0007669"/>
    <property type="project" value="UniProtKB-EC"/>
</dbReference>
<dbReference type="SUPFAM" id="SSF55846">
    <property type="entry name" value="N-acetylmuramoyl-L-alanine amidase-like"/>
    <property type="match status" value="1"/>
</dbReference>
<dbReference type="InterPro" id="IPR036505">
    <property type="entry name" value="Amidase/PGRP_sf"/>
</dbReference>
<dbReference type="EC" id="3.5.1.28" evidence="2"/>
<keyword evidence="4" id="KW-0961">Cell wall biogenesis/degradation</keyword>
<organism evidence="6 7">
    <name type="scientific">Candidatus Flavonifractor merdigallinarum</name>
    <dbReference type="NCBI Taxonomy" id="2838589"/>
    <lineage>
        <taxon>Bacteria</taxon>
        <taxon>Bacillati</taxon>
        <taxon>Bacillota</taxon>
        <taxon>Clostridia</taxon>
        <taxon>Eubacteriales</taxon>
        <taxon>Oscillospiraceae</taxon>
        <taxon>Flavonifractor</taxon>
    </lineage>
</organism>
<evidence type="ECO:0000313" key="7">
    <source>
        <dbReference type="Proteomes" id="UP000823868"/>
    </source>
</evidence>
<reference evidence="6" key="1">
    <citation type="journal article" date="2021" name="PeerJ">
        <title>Extensive microbial diversity within the chicken gut microbiome revealed by metagenomics and culture.</title>
        <authorList>
            <person name="Gilroy R."/>
            <person name="Ravi A."/>
            <person name="Getino M."/>
            <person name="Pursley I."/>
            <person name="Horton D.L."/>
            <person name="Alikhan N.F."/>
            <person name="Baker D."/>
            <person name="Gharbi K."/>
            <person name="Hall N."/>
            <person name="Watson M."/>
            <person name="Adriaenssens E.M."/>
            <person name="Foster-Nyarko E."/>
            <person name="Jarju S."/>
            <person name="Secka A."/>
            <person name="Antonio M."/>
            <person name="Oren A."/>
            <person name="Chaudhuri R.R."/>
            <person name="La Ragione R."/>
            <person name="Hildebrand F."/>
            <person name="Pallen M.J."/>
        </authorList>
    </citation>
    <scope>NUCLEOTIDE SEQUENCE</scope>
    <source>
        <strain evidence="6">ChiBcec16_6824</strain>
    </source>
</reference>
<dbReference type="SMART" id="SM00644">
    <property type="entry name" value="Ami_2"/>
    <property type="match status" value="1"/>
</dbReference>
<dbReference type="InterPro" id="IPR051206">
    <property type="entry name" value="NAMLAA_amidase_2"/>
</dbReference>
<name>A0A9D2BYN3_9FIRM</name>
<evidence type="ECO:0000256" key="2">
    <source>
        <dbReference type="ARBA" id="ARBA00011901"/>
    </source>
</evidence>
<dbReference type="AlphaFoldDB" id="A0A9D2BYN3"/>
<evidence type="ECO:0000313" key="6">
    <source>
        <dbReference type="EMBL" id="HIY20973.1"/>
    </source>
</evidence>
<dbReference type="Gene3D" id="3.40.80.10">
    <property type="entry name" value="Peptidoglycan recognition protein-like"/>
    <property type="match status" value="1"/>
</dbReference>
<comment type="catalytic activity">
    <reaction evidence="1">
        <text>Hydrolyzes the link between N-acetylmuramoyl residues and L-amino acid residues in certain cell-wall glycopeptides.</text>
        <dbReference type="EC" id="3.5.1.28"/>
    </reaction>
</comment>
<dbReference type="GO" id="GO:0009254">
    <property type="term" value="P:peptidoglycan turnover"/>
    <property type="evidence" value="ECO:0007669"/>
    <property type="project" value="TreeGrafter"/>
</dbReference>
<evidence type="ECO:0000256" key="3">
    <source>
        <dbReference type="ARBA" id="ARBA00022801"/>
    </source>
</evidence>
<dbReference type="GO" id="GO:0071555">
    <property type="term" value="P:cell wall organization"/>
    <property type="evidence" value="ECO:0007669"/>
    <property type="project" value="UniProtKB-KW"/>
</dbReference>
<dbReference type="PANTHER" id="PTHR30417">
    <property type="entry name" value="N-ACETYLMURAMOYL-L-ALANINE AMIDASE AMID"/>
    <property type="match status" value="1"/>
</dbReference>
<keyword evidence="3" id="KW-0378">Hydrolase</keyword>
<evidence type="ECO:0000256" key="1">
    <source>
        <dbReference type="ARBA" id="ARBA00001561"/>
    </source>
</evidence>
<evidence type="ECO:0000259" key="5">
    <source>
        <dbReference type="SMART" id="SM00644"/>
    </source>
</evidence>
<proteinExistence type="predicted"/>
<feature type="domain" description="N-acetylmuramoyl-L-alanine amidase" evidence="5">
    <location>
        <begin position="8"/>
        <end position="164"/>
    </location>
</feature>
<dbReference type="InterPro" id="IPR002502">
    <property type="entry name" value="Amidase_domain"/>
</dbReference>
<reference evidence="6" key="2">
    <citation type="submission" date="2021-04" db="EMBL/GenBank/DDBJ databases">
        <authorList>
            <person name="Gilroy R."/>
        </authorList>
    </citation>
    <scope>NUCLEOTIDE SEQUENCE</scope>
    <source>
        <strain evidence="6">ChiBcec16_6824</strain>
    </source>
</reference>
<accession>A0A9D2BYN3</accession>